<dbReference type="AlphaFoldDB" id="A0A540KSK8"/>
<accession>A0A540KSK8</accession>
<gene>
    <name evidence="1" type="ORF">C1H46_037333</name>
</gene>
<dbReference type="Proteomes" id="UP000315295">
    <property type="component" value="Unassembled WGS sequence"/>
</dbReference>
<sequence>MELLTSKLALDSDRPGADRSLARFFVCLMEEDRLNEILDDDMLHERNIETLKTVAIWQKDV</sequence>
<evidence type="ECO:0000313" key="1">
    <source>
        <dbReference type="EMBL" id="TQD77129.1"/>
    </source>
</evidence>
<keyword evidence="2" id="KW-1185">Reference proteome</keyword>
<evidence type="ECO:0000313" key="2">
    <source>
        <dbReference type="Proteomes" id="UP000315295"/>
    </source>
</evidence>
<dbReference type="EMBL" id="VIEB01000982">
    <property type="protein sequence ID" value="TQD77129.1"/>
    <property type="molecule type" value="Genomic_DNA"/>
</dbReference>
<comment type="caution">
    <text evidence="1">The sequence shown here is derived from an EMBL/GenBank/DDBJ whole genome shotgun (WGS) entry which is preliminary data.</text>
</comment>
<dbReference type="STRING" id="106549.A0A540KSK8"/>
<reference evidence="1 2" key="1">
    <citation type="journal article" date="2019" name="G3 (Bethesda)">
        <title>Sequencing of a Wild Apple (Malus baccata) Genome Unravels the Differences Between Cultivated and Wild Apple Species Regarding Disease Resistance and Cold Tolerance.</title>
        <authorList>
            <person name="Chen X."/>
        </authorList>
    </citation>
    <scope>NUCLEOTIDE SEQUENCE [LARGE SCALE GENOMIC DNA]</scope>
    <source>
        <strain evidence="2">cv. Shandingzi</strain>
        <tissue evidence="1">Leaves</tissue>
    </source>
</reference>
<organism evidence="1 2">
    <name type="scientific">Malus baccata</name>
    <name type="common">Siberian crab apple</name>
    <name type="synonym">Pyrus baccata</name>
    <dbReference type="NCBI Taxonomy" id="106549"/>
    <lineage>
        <taxon>Eukaryota</taxon>
        <taxon>Viridiplantae</taxon>
        <taxon>Streptophyta</taxon>
        <taxon>Embryophyta</taxon>
        <taxon>Tracheophyta</taxon>
        <taxon>Spermatophyta</taxon>
        <taxon>Magnoliopsida</taxon>
        <taxon>eudicotyledons</taxon>
        <taxon>Gunneridae</taxon>
        <taxon>Pentapetalae</taxon>
        <taxon>rosids</taxon>
        <taxon>fabids</taxon>
        <taxon>Rosales</taxon>
        <taxon>Rosaceae</taxon>
        <taxon>Amygdaloideae</taxon>
        <taxon>Maleae</taxon>
        <taxon>Malus</taxon>
    </lineage>
</organism>
<proteinExistence type="predicted"/>
<protein>
    <submittedName>
        <fullName evidence="1">Uncharacterized protein</fullName>
    </submittedName>
</protein>
<name>A0A540KSK8_MALBA</name>